<reference evidence="2" key="1">
    <citation type="submission" date="2016-01" db="EMBL/GenBank/DDBJ databases">
        <title>Complete genome of Planococcus rifietoensis type strain M8.</title>
        <authorList>
            <person name="See-Too W.S."/>
        </authorList>
    </citation>
    <scope>NUCLEOTIDE SEQUENCE [LARGE SCALE GENOMIC DNA]</scope>
    <source>
        <strain evidence="2">M8</strain>
    </source>
</reference>
<accession>A0A0U2YQG4</accession>
<keyword evidence="3" id="KW-1185">Reference proteome</keyword>
<dbReference type="InterPro" id="IPR029058">
    <property type="entry name" value="AB_hydrolase_fold"/>
</dbReference>
<dbReference type="RefSeq" id="WP_058381712.1">
    <property type="nucleotide sequence ID" value="NZ_CP013659.2"/>
</dbReference>
<gene>
    <name evidence="2" type="ORF">AUC31_07090</name>
</gene>
<dbReference type="AlphaFoldDB" id="A0A0U2YQG4"/>
<dbReference type="Proteomes" id="UP000067683">
    <property type="component" value="Chromosome"/>
</dbReference>
<proteinExistence type="predicted"/>
<organism evidence="2 3">
    <name type="scientific">Planococcus rifietoensis</name>
    <dbReference type="NCBI Taxonomy" id="200991"/>
    <lineage>
        <taxon>Bacteria</taxon>
        <taxon>Bacillati</taxon>
        <taxon>Bacillota</taxon>
        <taxon>Bacilli</taxon>
        <taxon>Bacillales</taxon>
        <taxon>Caryophanaceae</taxon>
        <taxon>Planococcus</taxon>
    </lineage>
</organism>
<dbReference type="SUPFAM" id="SSF53474">
    <property type="entry name" value="alpha/beta-Hydrolases"/>
    <property type="match status" value="1"/>
</dbReference>
<evidence type="ECO:0000313" key="2">
    <source>
        <dbReference type="EMBL" id="ALS75005.1"/>
    </source>
</evidence>
<sequence>MKTINRTIKTDQGQAINYSLVLNQDQTRKLAIFLPGIGYTAKSPLFHYTERLLAEQEYDILRINYDYNNPLYNEYTMAEIEEAVKYDVKQVIDRVLKGSIYEKFFLVAKSLGTIALANELERKKFKGAKTVWLTPLIKHEDIFQAMKECQNPALSFIGDKDHYYDRSRMEELQANKELDSHVLKDVNHGMDFIGDPLKSIDVLKAVITDIHAFSKKSIEHA</sequence>
<dbReference type="OrthoDB" id="1908495at2"/>
<dbReference type="Gene3D" id="3.40.50.1820">
    <property type="entry name" value="alpha/beta hydrolase"/>
    <property type="match status" value="1"/>
</dbReference>
<name>A0A0U2YQG4_9BACL</name>
<dbReference type="InterPro" id="IPR046879">
    <property type="entry name" value="KANL3/Tex30_Abhydrolase"/>
</dbReference>
<dbReference type="EMBL" id="CP013659">
    <property type="protein sequence ID" value="ALS75005.1"/>
    <property type="molecule type" value="Genomic_DNA"/>
</dbReference>
<dbReference type="STRING" id="200991.AUC31_07090"/>
<dbReference type="Pfam" id="PF20408">
    <property type="entry name" value="Abhydrolase_11"/>
    <property type="match status" value="1"/>
</dbReference>
<dbReference type="KEGG" id="prt:AUC31_07090"/>
<evidence type="ECO:0000313" key="3">
    <source>
        <dbReference type="Proteomes" id="UP000067683"/>
    </source>
</evidence>
<evidence type="ECO:0000259" key="1">
    <source>
        <dbReference type="Pfam" id="PF20408"/>
    </source>
</evidence>
<protein>
    <recommendedName>
        <fullName evidence="1">KANL3/Tex30 alpha/beta hydrolase-like domain-containing protein</fullName>
    </recommendedName>
</protein>
<feature type="domain" description="KANL3/Tex30 alpha/beta hydrolase-like" evidence="1">
    <location>
        <begin position="32"/>
        <end position="191"/>
    </location>
</feature>